<accession>A0A8T0UXY5</accession>
<protein>
    <submittedName>
        <fullName evidence="1">Uncharacterized protein</fullName>
    </submittedName>
</protein>
<gene>
    <name evidence="1" type="ORF">PVAP13_3KG409802</name>
</gene>
<organism evidence="1 2">
    <name type="scientific">Panicum virgatum</name>
    <name type="common">Blackwell switchgrass</name>
    <dbReference type="NCBI Taxonomy" id="38727"/>
    <lineage>
        <taxon>Eukaryota</taxon>
        <taxon>Viridiplantae</taxon>
        <taxon>Streptophyta</taxon>
        <taxon>Embryophyta</taxon>
        <taxon>Tracheophyta</taxon>
        <taxon>Spermatophyta</taxon>
        <taxon>Magnoliopsida</taxon>
        <taxon>Liliopsida</taxon>
        <taxon>Poales</taxon>
        <taxon>Poaceae</taxon>
        <taxon>PACMAD clade</taxon>
        <taxon>Panicoideae</taxon>
        <taxon>Panicodae</taxon>
        <taxon>Paniceae</taxon>
        <taxon>Panicinae</taxon>
        <taxon>Panicum</taxon>
        <taxon>Panicum sect. Hiantes</taxon>
    </lineage>
</organism>
<dbReference type="EMBL" id="CM029041">
    <property type="protein sequence ID" value="KAG2629181.1"/>
    <property type="molecule type" value="Genomic_DNA"/>
</dbReference>
<reference evidence="1 2" key="1">
    <citation type="submission" date="2020-05" db="EMBL/GenBank/DDBJ databases">
        <title>WGS assembly of Panicum virgatum.</title>
        <authorList>
            <person name="Lovell J.T."/>
            <person name="Jenkins J."/>
            <person name="Shu S."/>
            <person name="Juenger T.E."/>
            <person name="Schmutz J."/>
        </authorList>
    </citation>
    <scope>NUCLEOTIDE SEQUENCE [LARGE SCALE GENOMIC DNA]</scope>
    <source>
        <strain evidence="2">cv. AP13</strain>
    </source>
</reference>
<dbReference type="AlphaFoldDB" id="A0A8T0UXY5"/>
<evidence type="ECO:0000313" key="2">
    <source>
        <dbReference type="Proteomes" id="UP000823388"/>
    </source>
</evidence>
<proteinExistence type="predicted"/>
<keyword evidence="2" id="KW-1185">Reference proteome</keyword>
<evidence type="ECO:0000313" key="1">
    <source>
        <dbReference type="EMBL" id="KAG2629181.1"/>
    </source>
</evidence>
<name>A0A8T0UXY5_PANVG</name>
<dbReference type="Proteomes" id="UP000823388">
    <property type="component" value="Chromosome 3K"/>
</dbReference>
<comment type="caution">
    <text evidence="1">The sequence shown here is derived from an EMBL/GenBank/DDBJ whole genome shotgun (WGS) entry which is preliminary data.</text>
</comment>
<sequence>MRRHRACHHEANSGRSRAPYAHDIYVGFFSSSHCSGQTSLSQSLAFSVPPPEPQHGVPVRLHPPRTCGLAERLGVMMAGGRRSAVTISAHHRCYHHHGPRGGTARSRIRDGAVAVRLAPSLSASASSHVNAATVPMESKRAAAWLSCRWNFP</sequence>